<gene>
    <name evidence="2" type="ORF">SASPL_113742</name>
</gene>
<dbReference type="Gene3D" id="1.10.3520.10">
    <property type="entry name" value="Glycolipid transfer protein"/>
    <property type="match status" value="1"/>
</dbReference>
<evidence type="ECO:0000313" key="3">
    <source>
        <dbReference type="Proteomes" id="UP000298416"/>
    </source>
</evidence>
<evidence type="ECO:0000259" key="1">
    <source>
        <dbReference type="Pfam" id="PF08718"/>
    </source>
</evidence>
<sequence length="249" mass="28072">MEEDRPMKKMAEAFKELCNRLNEFPEGEEARLELAAFANACSLVSPLIRCLGGAFLFADIDYVSKVKDLVEASKSVSVLPVMIDNDVRSDCVRTIRSNTRNLLRMKRTLDMMKILFEQIISSEYVLPLPAAVASCFMGNSLKDPALEAYSVFTSYHGFGIRKDVTAGMFDAIPTKAEMLNKLNEDGDFYYAYYYLINLSICLIESSIINYFPDSETSSRIQMQNFISSAAQVSEYIEQLLISRGLGSEW</sequence>
<dbReference type="PANTHER" id="PTHR10219">
    <property type="entry name" value="GLYCOLIPID TRANSFER PROTEIN-RELATED"/>
    <property type="match status" value="1"/>
</dbReference>
<dbReference type="AlphaFoldDB" id="A0A8X8Y4L7"/>
<dbReference type="GO" id="GO:1902387">
    <property type="term" value="F:ceramide 1-phosphate binding"/>
    <property type="evidence" value="ECO:0007669"/>
    <property type="project" value="TreeGrafter"/>
</dbReference>
<dbReference type="GO" id="GO:0005829">
    <property type="term" value="C:cytosol"/>
    <property type="evidence" value="ECO:0007669"/>
    <property type="project" value="TreeGrafter"/>
</dbReference>
<protein>
    <recommendedName>
        <fullName evidence="1">Glycolipid transfer protein domain-containing protein</fullName>
    </recommendedName>
</protein>
<feature type="domain" description="Glycolipid transfer protein" evidence="1">
    <location>
        <begin position="33"/>
        <end position="184"/>
    </location>
</feature>
<reference evidence="2" key="2">
    <citation type="submission" date="2020-08" db="EMBL/GenBank/DDBJ databases">
        <title>Plant Genome Project.</title>
        <authorList>
            <person name="Zhang R.-G."/>
        </authorList>
    </citation>
    <scope>NUCLEOTIDE SEQUENCE</scope>
    <source>
        <strain evidence="2">Huo1</strain>
        <tissue evidence="2">Leaf</tissue>
    </source>
</reference>
<dbReference type="InterPro" id="IPR014830">
    <property type="entry name" value="Glycolipid_transfer_prot_dom"/>
</dbReference>
<dbReference type="EMBL" id="PNBA02000005">
    <property type="protein sequence ID" value="KAG6423348.1"/>
    <property type="molecule type" value="Genomic_DNA"/>
</dbReference>
<reference evidence="2" key="1">
    <citation type="submission" date="2018-01" db="EMBL/GenBank/DDBJ databases">
        <authorList>
            <person name="Mao J.F."/>
        </authorList>
    </citation>
    <scope>NUCLEOTIDE SEQUENCE</scope>
    <source>
        <strain evidence="2">Huo1</strain>
        <tissue evidence="2">Leaf</tissue>
    </source>
</reference>
<dbReference type="InterPro" id="IPR036497">
    <property type="entry name" value="GLTP_sf"/>
</dbReference>
<dbReference type="SUPFAM" id="SSF110004">
    <property type="entry name" value="Glycolipid transfer protein, GLTP"/>
    <property type="match status" value="1"/>
</dbReference>
<proteinExistence type="predicted"/>
<dbReference type="Pfam" id="PF08718">
    <property type="entry name" value="GLTP"/>
    <property type="match status" value="1"/>
</dbReference>
<dbReference type="PANTHER" id="PTHR10219:SF43">
    <property type="entry name" value="GLYCOLIPID TRANSFER PROTEIN DOMAIN-CONTAINING PROTEIN"/>
    <property type="match status" value="1"/>
</dbReference>
<dbReference type="Proteomes" id="UP000298416">
    <property type="component" value="Unassembled WGS sequence"/>
</dbReference>
<evidence type="ECO:0000313" key="2">
    <source>
        <dbReference type="EMBL" id="KAG6423348.1"/>
    </source>
</evidence>
<dbReference type="GO" id="GO:0016020">
    <property type="term" value="C:membrane"/>
    <property type="evidence" value="ECO:0007669"/>
    <property type="project" value="TreeGrafter"/>
</dbReference>
<name>A0A8X8Y4L7_SALSN</name>
<organism evidence="2">
    <name type="scientific">Salvia splendens</name>
    <name type="common">Scarlet sage</name>
    <dbReference type="NCBI Taxonomy" id="180675"/>
    <lineage>
        <taxon>Eukaryota</taxon>
        <taxon>Viridiplantae</taxon>
        <taxon>Streptophyta</taxon>
        <taxon>Embryophyta</taxon>
        <taxon>Tracheophyta</taxon>
        <taxon>Spermatophyta</taxon>
        <taxon>Magnoliopsida</taxon>
        <taxon>eudicotyledons</taxon>
        <taxon>Gunneridae</taxon>
        <taxon>Pentapetalae</taxon>
        <taxon>asterids</taxon>
        <taxon>lamiids</taxon>
        <taxon>Lamiales</taxon>
        <taxon>Lamiaceae</taxon>
        <taxon>Nepetoideae</taxon>
        <taxon>Mentheae</taxon>
        <taxon>Salviinae</taxon>
        <taxon>Salvia</taxon>
        <taxon>Salvia subgen. Calosphace</taxon>
        <taxon>core Calosphace</taxon>
    </lineage>
</organism>
<accession>A0A8X8Y4L7</accession>
<keyword evidence="3" id="KW-1185">Reference proteome</keyword>
<dbReference type="GO" id="GO:1902388">
    <property type="term" value="F:ceramide 1-phosphate transfer activity"/>
    <property type="evidence" value="ECO:0007669"/>
    <property type="project" value="TreeGrafter"/>
</dbReference>
<comment type="caution">
    <text evidence="2">The sequence shown here is derived from an EMBL/GenBank/DDBJ whole genome shotgun (WGS) entry which is preliminary data.</text>
</comment>